<dbReference type="Pfam" id="PF06046">
    <property type="entry name" value="Sec6"/>
    <property type="match status" value="2"/>
</dbReference>
<protein>
    <recommendedName>
        <fullName evidence="4">Exocyst complex component 3</fullName>
    </recommendedName>
</protein>
<dbReference type="PANTHER" id="PTHR21292">
    <property type="entry name" value="EXOCYST COMPLEX COMPONENT SEC6-RELATED"/>
    <property type="match status" value="1"/>
</dbReference>
<dbReference type="Proteomes" id="UP000261380">
    <property type="component" value="Unplaced"/>
</dbReference>
<evidence type="ECO:0000313" key="2">
    <source>
        <dbReference type="Ensembl" id="ENSXCOP00000005662.1"/>
    </source>
</evidence>
<sequence>MLHCKTRYFYDDENEWPYSLEHHGKYTFLLSSSSLETLTFEQLLEQSLYEASLVLINRENQLFEQETDNEVQKHPAEEIERLSAERRALEKKIQQTLQQSLSLRLEEVANETSVQALTALKSAVKAIYLEEEQDLQRKQLKSRTTSNWQELHDSTLCGLVERRMDNLSVAPAGQPGQSSIQLDVQGMGRQLKEDLLLVVNVLKSCYPPEANICQFYARLYHQSLSARLRKIVDFVLDDKDCTFILRWINEFYPGKKLRKGEQPPTEDGCFTSPLAHDIIPIINGMVTVTETVTGSQQKAQRITRQLTDMLQRFKAFQDDVIKQNSQPHVKATLGCVEQFRDVLQRKSHLFPDDVQENCLTILSDMRQSARTCLLSSVHKSLKPQYRKLGTGDWLKKKSVFENLLSSLENSIQGLEGLAPSSHQGVIGNLHQEVVQEYVKRLLRGEVKLKDREHQQTAFDTVMDNAESLHKLFTSMGSQEEWLKEILTNMAEVLKLQDVPALQMQIVSLGHTYPDLSLKHVSALLKLKSNLSKEDRHKVKATLSDTREESNEGAEFRPFFSKVVIK</sequence>
<dbReference type="GO" id="GO:0000149">
    <property type="term" value="F:SNARE binding"/>
    <property type="evidence" value="ECO:0007669"/>
    <property type="project" value="TreeGrafter"/>
</dbReference>
<dbReference type="STRING" id="32473.ENSXCOP00000005662"/>
<accession>A0A3B5L4C0</accession>
<comment type="similarity">
    <text evidence="1">Belongs to the SEC6 family.</text>
</comment>
<dbReference type="InterPro" id="IPR042532">
    <property type="entry name" value="EXOC3/Sec6_C"/>
</dbReference>
<dbReference type="Ensembl" id="ENSXCOT00000005728.1">
    <property type="protein sequence ID" value="ENSXCOP00000005662.1"/>
    <property type="gene ID" value="ENSXCOG00000004406.1"/>
</dbReference>
<dbReference type="Gene3D" id="1.10.357.70">
    <property type="entry name" value="Exocyst complex component Sec6, C-terminal domain"/>
    <property type="match status" value="1"/>
</dbReference>
<dbReference type="AlphaFoldDB" id="A0A3B5L4C0"/>
<dbReference type="GeneTree" id="ENSGT01030000234613"/>
<dbReference type="GO" id="GO:0000145">
    <property type="term" value="C:exocyst"/>
    <property type="evidence" value="ECO:0007669"/>
    <property type="project" value="InterPro"/>
</dbReference>
<keyword evidence="3" id="KW-1185">Reference proteome</keyword>
<dbReference type="GO" id="GO:0006887">
    <property type="term" value="P:exocytosis"/>
    <property type="evidence" value="ECO:0007669"/>
    <property type="project" value="InterPro"/>
</dbReference>
<name>A0A3B5L4C0_9TELE</name>
<dbReference type="InterPro" id="IPR010326">
    <property type="entry name" value="EXOC3/Sec6"/>
</dbReference>
<dbReference type="GO" id="GO:0051601">
    <property type="term" value="P:exocyst localization"/>
    <property type="evidence" value="ECO:0007669"/>
    <property type="project" value="TreeGrafter"/>
</dbReference>
<dbReference type="PANTHER" id="PTHR21292:SF4">
    <property type="entry name" value="TUMOR NECROSIS FACTOR ALPHA-INDUCED PROTEIN 2"/>
    <property type="match status" value="1"/>
</dbReference>
<organism evidence="2 3">
    <name type="scientific">Xiphophorus couchianus</name>
    <name type="common">Monterrey platyfish</name>
    <dbReference type="NCBI Taxonomy" id="32473"/>
    <lineage>
        <taxon>Eukaryota</taxon>
        <taxon>Metazoa</taxon>
        <taxon>Chordata</taxon>
        <taxon>Craniata</taxon>
        <taxon>Vertebrata</taxon>
        <taxon>Euteleostomi</taxon>
        <taxon>Actinopterygii</taxon>
        <taxon>Neopterygii</taxon>
        <taxon>Teleostei</taxon>
        <taxon>Neoteleostei</taxon>
        <taxon>Acanthomorphata</taxon>
        <taxon>Ovalentaria</taxon>
        <taxon>Atherinomorphae</taxon>
        <taxon>Cyprinodontiformes</taxon>
        <taxon>Poeciliidae</taxon>
        <taxon>Poeciliinae</taxon>
        <taxon>Xiphophorus</taxon>
    </lineage>
</organism>
<reference evidence="2" key="2">
    <citation type="submission" date="2025-09" db="UniProtKB">
        <authorList>
            <consortium name="Ensembl"/>
        </authorList>
    </citation>
    <scope>IDENTIFICATION</scope>
</reference>
<proteinExistence type="inferred from homology"/>
<reference evidence="2" key="1">
    <citation type="submission" date="2025-08" db="UniProtKB">
        <authorList>
            <consortium name="Ensembl"/>
        </authorList>
    </citation>
    <scope>IDENTIFICATION</scope>
</reference>
<evidence type="ECO:0000256" key="1">
    <source>
        <dbReference type="ARBA" id="ARBA00009447"/>
    </source>
</evidence>
<evidence type="ECO:0008006" key="4">
    <source>
        <dbReference type="Google" id="ProtNLM"/>
    </source>
</evidence>
<evidence type="ECO:0000313" key="3">
    <source>
        <dbReference type="Proteomes" id="UP000261380"/>
    </source>
</evidence>